<accession>R7ULJ6</accession>
<dbReference type="OMA" id="EFTRECN"/>
<dbReference type="SMART" id="SM01128">
    <property type="entry name" value="DDRGK"/>
    <property type="match status" value="1"/>
</dbReference>
<dbReference type="EMBL" id="AMQN01001468">
    <property type="status" value="NOT_ANNOTATED_CDS"/>
    <property type="molecule type" value="Genomic_DNA"/>
</dbReference>
<evidence type="ECO:0000313" key="12">
    <source>
        <dbReference type="EnsemblMetazoa" id="CapteP219590"/>
    </source>
</evidence>
<dbReference type="FunCoup" id="R7ULJ6">
    <property type="interactions" value="546"/>
</dbReference>
<evidence type="ECO:0000313" key="13">
    <source>
        <dbReference type="Proteomes" id="UP000014760"/>
    </source>
</evidence>
<dbReference type="STRING" id="283909.R7ULJ6"/>
<comment type="subcellular location">
    <subcellularLocation>
        <location evidence="1">Endoplasmic reticulum membrane</location>
        <topology evidence="1">Single-pass membrane protein</topology>
    </subcellularLocation>
</comment>
<dbReference type="OrthoDB" id="2285710at2759"/>
<dbReference type="SUPFAM" id="SSF46785">
    <property type="entry name" value="Winged helix' DNA-binding domain"/>
    <property type="match status" value="1"/>
</dbReference>
<evidence type="ECO:0000256" key="10">
    <source>
        <dbReference type="SAM" id="Phobius"/>
    </source>
</evidence>
<dbReference type="InterPro" id="IPR036388">
    <property type="entry name" value="WH-like_DNA-bd_sf"/>
</dbReference>
<feature type="region of interest" description="Disordered" evidence="9">
    <location>
        <begin position="28"/>
        <end position="88"/>
    </location>
</feature>
<dbReference type="HOGENOM" id="CLU_059562_1_0_1"/>
<feature type="compositionally biased region" description="Acidic residues" evidence="9">
    <location>
        <begin position="74"/>
        <end position="84"/>
    </location>
</feature>
<dbReference type="EnsemblMetazoa" id="CapteT219590">
    <property type="protein sequence ID" value="CapteP219590"/>
    <property type="gene ID" value="CapteG219590"/>
</dbReference>
<proteinExistence type="inferred from homology"/>
<reference evidence="12" key="3">
    <citation type="submission" date="2015-06" db="UniProtKB">
        <authorList>
            <consortium name="EnsemblMetazoa"/>
        </authorList>
    </citation>
    <scope>IDENTIFICATION</scope>
</reference>
<dbReference type="InterPro" id="IPR019153">
    <property type="entry name" value="DDRGK_dom-contain"/>
</dbReference>
<dbReference type="Gene3D" id="1.10.10.10">
    <property type="entry name" value="Winged helix-like DNA-binding domain superfamily/Winged helix DNA-binding domain"/>
    <property type="match status" value="1"/>
</dbReference>
<sequence length="300" mass="34607">MEPLVYIAGAVLTLFLLAIVTFITRSKQNTGANEEGGIEVQPRQRDPRAPPVGAAPRRRGARQRLAAAARRQEEEEDDREELFDQIEMPEGKIGAKKLAKLQSKAEKRAAREAELAEREDRKKREAELEAKRKKAEEKEEMEEKLREEDEKKRKEEEEAREYEEYLKLKEAFSVDEEGTHEAELNEDTESLLQEFINYIKNMKVIMLEDLAAHFKIRTQDAIDRVQTLLEEEKLSGVMDDRGKFIYITQEEYEAVSKFIKQRGRVSITELVESSNQLIDMNPDNLDTLHKLTGSEVEAAV</sequence>
<dbReference type="GO" id="GO:0044389">
    <property type="term" value="F:ubiquitin-like protein ligase binding"/>
    <property type="evidence" value="ECO:0007669"/>
    <property type="project" value="TreeGrafter"/>
</dbReference>
<evidence type="ECO:0000256" key="5">
    <source>
        <dbReference type="ARBA" id="ARBA00022786"/>
    </source>
</evidence>
<keyword evidence="13" id="KW-1185">Reference proteome</keyword>
<evidence type="ECO:0000256" key="8">
    <source>
        <dbReference type="ARBA" id="ARBA00023136"/>
    </source>
</evidence>
<feature type="region of interest" description="Disordered" evidence="9">
    <location>
        <begin position="130"/>
        <end position="159"/>
    </location>
</feature>
<evidence type="ECO:0000313" key="11">
    <source>
        <dbReference type="EMBL" id="ELU04147.1"/>
    </source>
</evidence>
<evidence type="ECO:0000256" key="1">
    <source>
        <dbReference type="ARBA" id="ARBA00004389"/>
    </source>
</evidence>
<dbReference type="PANTHER" id="PTHR48176:SF1">
    <property type="entry name" value="DDRGK DOMAIN-CONTAINING PROTEIN 1"/>
    <property type="match status" value="1"/>
</dbReference>
<dbReference type="Pfam" id="PF09756">
    <property type="entry name" value="DDRGK"/>
    <property type="match status" value="1"/>
</dbReference>
<reference evidence="13" key="1">
    <citation type="submission" date="2012-12" db="EMBL/GenBank/DDBJ databases">
        <authorList>
            <person name="Hellsten U."/>
            <person name="Grimwood J."/>
            <person name="Chapman J.A."/>
            <person name="Shapiro H."/>
            <person name="Aerts A."/>
            <person name="Otillar R.P."/>
            <person name="Terry A.Y."/>
            <person name="Boore J.L."/>
            <person name="Simakov O."/>
            <person name="Marletaz F."/>
            <person name="Cho S.-J."/>
            <person name="Edsinger-Gonzales E."/>
            <person name="Havlak P."/>
            <person name="Kuo D.-H."/>
            <person name="Larsson T."/>
            <person name="Lv J."/>
            <person name="Arendt D."/>
            <person name="Savage R."/>
            <person name="Osoegawa K."/>
            <person name="de Jong P."/>
            <person name="Lindberg D.R."/>
            <person name="Seaver E.C."/>
            <person name="Weisblat D.A."/>
            <person name="Putnam N.H."/>
            <person name="Grigoriev I.V."/>
            <person name="Rokhsar D.S."/>
        </authorList>
    </citation>
    <scope>NUCLEOTIDE SEQUENCE</scope>
    <source>
        <strain evidence="13">I ESC-2004</strain>
    </source>
</reference>
<evidence type="ECO:0000256" key="6">
    <source>
        <dbReference type="ARBA" id="ARBA00022824"/>
    </source>
</evidence>
<evidence type="ECO:0000256" key="9">
    <source>
        <dbReference type="SAM" id="MobiDB-lite"/>
    </source>
</evidence>
<keyword evidence="5" id="KW-0833">Ubl conjugation pathway</keyword>
<comment type="similarity">
    <text evidence="2">Belongs to the DDRGK1 family.</text>
</comment>
<gene>
    <name evidence="11" type="ORF">CAPTEDRAFT_219590</name>
</gene>
<keyword evidence="7 10" id="KW-1133">Transmembrane helix</keyword>
<evidence type="ECO:0000256" key="3">
    <source>
        <dbReference type="ARBA" id="ARBA00018218"/>
    </source>
</evidence>
<keyword evidence="4 10" id="KW-0812">Transmembrane</keyword>
<evidence type="ECO:0000256" key="2">
    <source>
        <dbReference type="ARBA" id="ARBA00009829"/>
    </source>
</evidence>
<evidence type="ECO:0000256" key="7">
    <source>
        <dbReference type="ARBA" id="ARBA00022989"/>
    </source>
</evidence>
<keyword evidence="6" id="KW-0256">Endoplasmic reticulum</keyword>
<name>R7ULJ6_CAPTE</name>
<dbReference type="FunFam" id="1.10.10.10:FF:000143">
    <property type="entry name" value="DDRGK domain-containing protein 1"/>
    <property type="match status" value="1"/>
</dbReference>
<dbReference type="InterPro" id="IPR036390">
    <property type="entry name" value="WH_DNA-bd_sf"/>
</dbReference>
<dbReference type="EMBL" id="KB302615">
    <property type="protein sequence ID" value="ELU04147.1"/>
    <property type="molecule type" value="Genomic_DNA"/>
</dbReference>
<protein>
    <recommendedName>
        <fullName evidence="3">DDRGK domain-containing protein 1</fullName>
    </recommendedName>
</protein>
<evidence type="ECO:0000256" key="4">
    <source>
        <dbReference type="ARBA" id="ARBA00022692"/>
    </source>
</evidence>
<feature type="transmembrane region" description="Helical" evidence="10">
    <location>
        <begin position="6"/>
        <end position="24"/>
    </location>
</feature>
<dbReference type="GO" id="GO:0005789">
    <property type="term" value="C:endoplasmic reticulum membrane"/>
    <property type="evidence" value="ECO:0007669"/>
    <property type="project" value="UniProtKB-SubCell"/>
</dbReference>
<keyword evidence="8 10" id="KW-0472">Membrane</keyword>
<dbReference type="InterPro" id="IPR050899">
    <property type="entry name" value="DDRGK_domain-containing"/>
</dbReference>
<dbReference type="Proteomes" id="UP000014760">
    <property type="component" value="Unassembled WGS sequence"/>
</dbReference>
<dbReference type="AlphaFoldDB" id="R7ULJ6"/>
<organism evidence="11">
    <name type="scientific">Capitella teleta</name>
    <name type="common">Polychaete worm</name>
    <dbReference type="NCBI Taxonomy" id="283909"/>
    <lineage>
        <taxon>Eukaryota</taxon>
        <taxon>Metazoa</taxon>
        <taxon>Spiralia</taxon>
        <taxon>Lophotrochozoa</taxon>
        <taxon>Annelida</taxon>
        <taxon>Polychaeta</taxon>
        <taxon>Sedentaria</taxon>
        <taxon>Scolecida</taxon>
        <taxon>Capitellidae</taxon>
        <taxon>Capitella</taxon>
    </lineage>
</organism>
<dbReference type="PANTHER" id="PTHR48176">
    <property type="entry name" value="DDRGK DOMAIN-CONTAINING PROTEIN 1"/>
    <property type="match status" value="1"/>
</dbReference>
<reference evidence="11 13" key="2">
    <citation type="journal article" date="2013" name="Nature">
        <title>Insights into bilaterian evolution from three spiralian genomes.</title>
        <authorList>
            <person name="Simakov O."/>
            <person name="Marletaz F."/>
            <person name="Cho S.J."/>
            <person name="Edsinger-Gonzales E."/>
            <person name="Havlak P."/>
            <person name="Hellsten U."/>
            <person name="Kuo D.H."/>
            <person name="Larsson T."/>
            <person name="Lv J."/>
            <person name="Arendt D."/>
            <person name="Savage R."/>
            <person name="Osoegawa K."/>
            <person name="de Jong P."/>
            <person name="Grimwood J."/>
            <person name="Chapman J.A."/>
            <person name="Shapiro H."/>
            <person name="Aerts A."/>
            <person name="Otillar R.P."/>
            <person name="Terry A.Y."/>
            <person name="Boore J.L."/>
            <person name="Grigoriev I.V."/>
            <person name="Lindberg D.R."/>
            <person name="Seaver E.C."/>
            <person name="Weisblat D.A."/>
            <person name="Putnam N.H."/>
            <person name="Rokhsar D.S."/>
        </authorList>
    </citation>
    <scope>NUCLEOTIDE SEQUENCE</scope>
    <source>
        <strain evidence="11 13">I ESC-2004</strain>
    </source>
</reference>